<comment type="caution">
    <text evidence="10">The sequence shown here is derived from an EMBL/GenBank/DDBJ whole genome shotgun (WGS) entry which is preliminary data.</text>
</comment>
<dbReference type="SUPFAM" id="SSF103473">
    <property type="entry name" value="MFS general substrate transporter"/>
    <property type="match status" value="1"/>
</dbReference>
<evidence type="ECO:0000256" key="3">
    <source>
        <dbReference type="ARBA" id="ARBA00022475"/>
    </source>
</evidence>
<dbReference type="InterPro" id="IPR010290">
    <property type="entry name" value="TM_effector"/>
</dbReference>
<evidence type="ECO:0000256" key="4">
    <source>
        <dbReference type="ARBA" id="ARBA00022692"/>
    </source>
</evidence>
<feature type="transmembrane region" description="Helical" evidence="8">
    <location>
        <begin position="374"/>
        <end position="396"/>
    </location>
</feature>
<evidence type="ECO:0000259" key="9">
    <source>
        <dbReference type="PROSITE" id="PS50850"/>
    </source>
</evidence>
<gene>
    <name evidence="10" type="ORF">C8D78_3510</name>
</gene>
<comment type="subcellular location">
    <subcellularLocation>
        <location evidence="1">Cell membrane</location>
        <topology evidence="1">Multi-pass membrane protein</topology>
    </subcellularLocation>
</comment>
<keyword evidence="3" id="KW-1003">Cell membrane</keyword>
<reference evidence="10 11" key="1">
    <citation type="submission" date="2018-10" db="EMBL/GenBank/DDBJ databases">
        <title>Genomic Encyclopedia of Type Strains, Phase IV (KMG-IV): sequencing the most valuable type-strain genomes for metagenomic binning, comparative biology and taxonomic classification.</title>
        <authorList>
            <person name="Goeker M."/>
        </authorList>
    </citation>
    <scope>NUCLEOTIDE SEQUENCE [LARGE SCALE GENOMIC DNA]</scope>
    <source>
        <strain evidence="10 11">DSM 25586</strain>
    </source>
</reference>
<keyword evidence="6 8" id="KW-0472">Membrane</keyword>
<accession>A0A495E9H6</accession>
<feature type="region of interest" description="Disordered" evidence="7">
    <location>
        <begin position="421"/>
        <end position="476"/>
    </location>
</feature>
<dbReference type="GO" id="GO:0022857">
    <property type="term" value="F:transmembrane transporter activity"/>
    <property type="evidence" value="ECO:0007669"/>
    <property type="project" value="InterPro"/>
</dbReference>
<feature type="domain" description="Major facilitator superfamily (MFS) profile" evidence="9">
    <location>
        <begin position="1"/>
        <end position="399"/>
    </location>
</feature>
<evidence type="ECO:0000313" key="10">
    <source>
        <dbReference type="EMBL" id="RKR13562.1"/>
    </source>
</evidence>
<dbReference type="CDD" id="cd06173">
    <property type="entry name" value="MFS_MefA_like"/>
    <property type="match status" value="1"/>
</dbReference>
<evidence type="ECO:0000256" key="8">
    <source>
        <dbReference type="SAM" id="Phobius"/>
    </source>
</evidence>
<evidence type="ECO:0000256" key="6">
    <source>
        <dbReference type="ARBA" id="ARBA00023136"/>
    </source>
</evidence>
<protein>
    <submittedName>
        <fullName evidence="10">Putative MFS family arabinose efflux permease</fullName>
    </submittedName>
</protein>
<dbReference type="InterPro" id="IPR036259">
    <property type="entry name" value="MFS_trans_sf"/>
</dbReference>
<evidence type="ECO:0000256" key="2">
    <source>
        <dbReference type="ARBA" id="ARBA00022448"/>
    </source>
</evidence>
<evidence type="ECO:0000256" key="5">
    <source>
        <dbReference type="ARBA" id="ARBA00022989"/>
    </source>
</evidence>
<feature type="compositionally biased region" description="Low complexity" evidence="7">
    <location>
        <begin position="451"/>
        <end position="460"/>
    </location>
</feature>
<dbReference type="InterPro" id="IPR020846">
    <property type="entry name" value="MFS_dom"/>
</dbReference>
<dbReference type="GO" id="GO:0005886">
    <property type="term" value="C:plasma membrane"/>
    <property type="evidence" value="ECO:0007669"/>
    <property type="project" value="UniProtKB-SubCell"/>
</dbReference>
<dbReference type="Proteomes" id="UP000276055">
    <property type="component" value="Unassembled WGS sequence"/>
</dbReference>
<feature type="transmembrane region" description="Helical" evidence="8">
    <location>
        <begin position="12"/>
        <end position="29"/>
    </location>
</feature>
<feature type="transmembrane region" description="Helical" evidence="8">
    <location>
        <begin position="285"/>
        <end position="304"/>
    </location>
</feature>
<dbReference type="PROSITE" id="PS50850">
    <property type="entry name" value="MFS"/>
    <property type="match status" value="1"/>
</dbReference>
<dbReference type="Gene3D" id="1.20.1250.20">
    <property type="entry name" value="MFS general substrate transporter like domains"/>
    <property type="match status" value="1"/>
</dbReference>
<dbReference type="EMBL" id="RBIR01000010">
    <property type="protein sequence ID" value="RKR13562.1"/>
    <property type="molecule type" value="Genomic_DNA"/>
</dbReference>
<dbReference type="Pfam" id="PF05977">
    <property type="entry name" value="MFS_3"/>
    <property type="match status" value="1"/>
</dbReference>
<organism evidence="10 11">
    <name type="scientific">Arthrobacter oryzae</name>
    <dbReference type="NCBI Taxonomy" id="409290"/>
    <lineage>
        <taxon>Bacteria</taxon>
        <taxon>Bacillati</taxon>
        <taxon>Actinomycetota</taxon>
        <taxon>Actinomycetes</taxon>
        <taxon>Micrococcales</taxon>
        <taxon>Micrococcaceae</taxon>
        <taxon>Arthrobacter</taxon>
    </lineage>
</organism>
<feature type="transmembrane region" description="Helical" evidence="8">
    <location>
        <begin position="175"/>
        <end position="192"/>
    </location>
</feature>
<dbReference type="PANTHER" id="PTHR23513:SF11">
    <property type="entry name" value="STAPHYLOFERRIN A TRANSPORTER"/>
    <property type="match status" value="1"/>
</dbReference>
<evidence type="ECO:0000256" key="7">
    <source>
        <dbReference type="SAM" id="MobiDB-lite"/>
    </source>
</evidence>
<feature type="transmembrane region" description="Helical" evidence="8">
    <location>
        <begin position="310"/>
        <end position="333"/>
    </location>
</feature>
<keyword evidence="5 8" id="KW-1133">Transmembrane helix</keyword>
<keyword evidence="2" id="KW-0813">Transport</keyword>
<dbReference type="PANTHER" id="PTHR23513">
    <property type="entry name" value="INTEGRAL MEMBRANE EFFLUX PROTEIN-RELATED"/>
    <property type="match status" value="1"/>
</dbReference>
<sequence>MMSTFRSLRILNYRLWFVGALISNIGTWMQRTAQDWLVFAHLTDHDAGAVGITMALQLGPQLFLAPVAGLLTDRFSRKRLLVLTQSSMALLSAGLGILVLSGAAQLWHVYAFALMLGVVSALDAPVRQTFVSELVQDDYLPNAVALNSASFNVARMIGPAVAGVLVAIIGPGWVFLLNTLTFVALLLSLAKIPSESLRRLPRAPAGKGRIREGLQYVRFRPDLVVVLVAVFIVGTLGLNFALFIAAMVGTEFGLDAGAFGLMNSIMAIGSVAGALLSAGRGKPRLRVIFAAAGAFGVTSGLAALAPSYFWYGIALVPVGLFAITMMTSANGYVQTTTDPVMRGRVMALYMAIFMGGTPIGAPFVGWVANTAGPRWSMAVAAGAGLLAALIGLLWIIRAKHLRLHFNRRARGLRYFRLEPGASPAGSPGDRSGAEPTGHADAALDPASEAMDPTADTTTAPSGHRAGTTPSDAEATS</sequence>
<evidence type="ECO:0000256" key="1">
    <source>
        <dbReference type="ARBA" id="ARBA00004651"/>
    </source>
</evidence>
<feature type="transmembrane region" description="Helical" evidence="8">
    <location>
        <begin position="345"/>
        <end position="368"/>
    </location>
</feature>
<name>A0A495E9H6_9MICC</name>
<feature type="transmembrane region" description="Helical" evidence="8">
    <location>
        <begin position="258"/>
        <end position="278"/>
    </location>
</feature>
<feature type="transmembrane region" description="Helical" evidence="8">
    <location>
        <begin position="80"/>
        <end position="100"/>
    </location>
</feature>
<proteinExistence type="predicted"/>
<evidence type="ECO:0000313" key="11">
    <source>
        <dbReference type="Proteomes" id="UP000276055"/>
    </source>
</evidence>
<dbReference type="AlphaFoldDB" id="A0A495E9H6"/>
<keyword evidence="4 8" id="KW-0812">Transmembrane</keyword>
<feature type="transmembrane region" description="Helical" evidence="8">
    <location>
        <begin position="223"/>
        <end position="246"/>
    </location>
</feature>
<feature type="compositionally biased region" description="Polar residues" evidence="7">
    <location>
        <begin position="467"/>
        <end position="476"/>
    </location>
</feature>
<feature type="transmembrane region" description="Helical" evidence="8">
    <location>
        <begin position="49"/>
        <end position="68"/>
    </location>
</feature>